<evidence type="ECO:0000256" key="9">
    <source>
        <dbReference type="ARBA" id="ARBA00023319"/>
    </source>
</evidence>
<dbReference type="Gene3D" id="2.60.40.10">
    <property type="entry name" value="Immunoglobulins"/>
    <property type="match status" value="1"/>
</dbReference>
<comment type="similarity">
    <text evidence="2">Belongs to the myelin P0 protein family.</text>
</comment>
<sequence length="231" mass="25239">MRLPGATGCLLPRGVLLLLLGVCKALSLEIKANPKMTAVVGEQALLKCSFKSSSPITESLVVYWTYRPLAGGPMETVFHYQSVPYPTTVGKFKDRISWVGNVASGDASIALRSPELSDNGTFFCSVKNPPDVYHSIPQTVLEVTERGLSFRLTSAALLSLSVFLPSTVVVVLLLVRMGRKFRVLKEKKKGGYKKSSIEVSDEPEQTESTGCSGKLRAWCLNCVDTDEEDLY</sequence>
<keyword evidence="13" id="KW-1185">Reference proteome</keyword>
<dbReference type="SMART" id="SM00409">
    <property type="entry name" value="IG"/>
    <property type="match status" value="1"/>
</dbReference>
<dbReference type="InterPro" id="IPR007110">
    <property type="entry name" value="Ig-like_dom"/>
</dbReference>
<comment type="subcellular location">
    <subcellularLocation>
        <location evidence="1">Membrane</location>
        <topology evidence="1">Single-pass type I membrane protein</topology>
    </subcellularLocation>
</comment>
<evidence type="ECO:0000256" key="6">
    <source>
        <dbReference type="ARBA" id="ARBA00023136"/>
    </source>
</evidence>
<dbReference type="InterPro" id="IPR003599">
    <property type="entry name" value="Ig_sub"/>
</dbReference>
<dbReference type="GO" id="GO:0005886">
    <property type="term" value="C:plasma membrane"/>
    <property type="evidence" value="ECO:0007669"/>
    <property type="project" value="TreeGrafter"/>
</dbReference>
<proteinExistence type="inferred from homology"/>
<gene>
    <name evidence="14" type="primary">MPZL3</name>
</gene>
<feature type="domain" description="Ig-like" evidence="12">
    <location>
        <begin position="12"/>
        <end position="144"/>
    </location>
</feature>
<evidence type="ECO:0000256" key="8">
    <source>
        <dbReference type="ARBA" id="ARBA00023180"/>
    </source>
</evidence>
<dbReference type="RefSeq" id="XP_027592799.1">
    <property type="nucleotide sequence ID" value="XM_027736998.2"/>
</dbReference>
<evidence type="ECO:0000313" key="13">
    <source>
        <dbReference type="Proteomes" id="UP000504627"/>
    </source>
</evidence>
<dbReference type="Proteomes" id="UP000504627">
    <property type="component" value="Unplaced"/>
</dbReference>
<evidence type="ECO:0000256" key="10">
    <source>
        <dbReference type="SAM" id="Phobius"/>
    </source>
</evidence>
<keyword evidence="3 10" id="KW-0812">Transmembrane</keyword>
<dbReference type="SUPFAM" id="SSF48726">
    <property type="entry name" value="Immunoglobulin"/>
    <property type="match status" value="1"/>
</dbReference>
<dbReference type="InterPro" id="IPR000920">
    <property type="entry name" value="Myelin_P0-rel"/>
</dbReference>
<keyword evidence="6 10" id="KW-0472">Membrane</keyword>
<dbReference type="InterPro" id="IPR036179">
    <property type="entry name" value="Ig-like_dom_sf"/>
</dbReference>
<name>A0A6J2HY74_9PASS</name>
<evidence type="ECO:0000256" key="1">
    <source>
        <dbReference type="ARBA" id="ARBA00004479"/>
    </source>
</evidence>
<feature type="transmembrane region" description="Helical" evidence="10">
    <location>
        <begin position="155"/>
        <end position="175"/>
    </location>
</feature>
<dbReference type="GeneID" id="113996203"/>
<keyword evidence="8" id="KW-0325">Glycoprotein</keyword>
<evidence type="ECO:0000313" key="14">
    <source>
        <dbReference type="RefSeq" id="XP_027592799.1"/>
    </source>
</evidence>
<dbReference type="AlphaFoldDB" id="A0A6J2HY74"/>
<dbReference type="PANTHER" id="PTHR13869">
    <property type="entry name" value="MYELIN P0 RELATED"/>
    <property type="match status" value="1"/>
</dbReference>
<reference evidence="14" key="1">
    <citation type="submission" date="2025-08" db="UniProtKB">
        <authorList>
            <consortium name="RefSeq"/>
        </authorList>
    </citation>
    <scope>IDENTIFICATION</scope>
    <source>
        <tissue evidence="14">Muscle</tissue>
    </source>
</reference>
<keyword evidence="9" id="KW-0393">Immunoglobulin domain</keyword>
<evidence type="ECO:0000256" key="7">
    <source>
        <dbReference type="ARBA" id="ARBA00023157"/>
    </source>
</evidence>
<evidence type="ECO:0000259" key="12">
    <source>
        <dbReference type="PROSITE" id="PS50835"/>
    </source>
</evidence>
<dbReference type="PANTHER" id="PTHR13869:SF20">
    <property type="entry name" value="MYELIN PROTEIN ZERO-LIKE PROTEIN 3"/>
    <property type="match status" value="1"/>
</dbReference>
<accession>A0A6J2HY74</accession>
<feature type="signal peptide" evidence="11">
    <location>
        <begin position="1"/>
        <end position="25"/>
    </location>
</feature>
<dbReference type="Pfam" id="PF07686">
    <property type="entry name" value="V-set"/>
    <property type="match status" value="1"/>
</dbReference>
<dbReference type="FunFam" id="2.60.40.10:FF:000193">
    <property type="entry name" value="Myelin protein zero-like 1 like"/>
    <property type="match status" value="1"/>
</dbReference>
<dbReference type="PRINTS" id="PR00213">
    <property type="entry name" value="MYELINP0"/>
</dbReference>
<dbReference type="InterPro" id="IPR013106">
    <property type="entry name" value="Ig_V-set"/>
</dbReference>
<keyword evidence="7" id="KW-1015">Disulfide bond</keyword>
<dbReference type="PROSITE" id="PS50835">
    <property type="entry name" value="IG_LIKE"/>
    <property type="match status" value="1"/>
</dbReference>
<evidence type="ECO:0000256" key="11">
    <source>
        <dbReference type="SAM" id="SignalP"/>
    </source>
</evidence>
<feature type="chain" id="PRO_5026660744" evidence="11">
    <location>
        <begin position="26"/>
        <end position="231"/>
    </location>
</feature>
<evidence type="ECO:0000256" key="4">
    <source>
        <dbReference type="ARBA" id="ARBA00022729"/>
    </source>
</evidence>
<protein>
    <submittedName>
        <fullName evidence="14">Myelin protein zero-like protein 3</fullName>
    </submittedName>
</protein>
<dbReference type="FunCoup" id="A0A6J2HY74">
    <property type="interactions" value="56"/>
</dbReference>
<dbReference type="CTD" id="196264"/>
<evidence type="ECO:0000256" key="2">
    <source>
        <dbReference type="ARBA" id="ARBA00007180"/>
    </source>
</evidence>
<dbReference type="InterPro" id="IPR013783">
    <property type="entry name" value="Ig-like_fold"/>
</dbReference>
<keyword evidence="5 10" id="KW-1133">Transmembrane helix</keyword>
<keyword evidence="4 11" id="KW-0732">Signal</keyword>
<organism evidence="13 14">
    <name type="scientific">Pipra filicauda</name>
    <name type="common">Wire-tailed manakin</name>
    <dbReference type="NCBI Taxonomy" id="649802"/>
    <lineage>
        <taxon>Eukaryota</taxon>
        <taxon>Metazoa</taxon>
        <taxon>Chordata</taxon>
        <taxon>Craniata</taxon>
        <taxon>Vertebrata</taxon>
        <taxon>Euteleostomi</taxon>
        <taxon>Archelosauria</taxon>
        <taxon>Archosauria</taxon>
        <taxon>Dinosauria</taxon>
        <taxon>Saurischia</taxon>
        <taxon>Theropoda</taxon>
        <taxon>Coelurosauria</taxon>
        <taxon>Aves</taxon>
        <taxon>Neognathae</taxon>
        <taxon>Neoaves</taxon>
        <taxon>Telluraves</taxon>
        <taxon>Australaves</taxon>
        <taxon>Passeriformes</taxon>
        <taxon>Pipridae</taxon>
        <taxon>Pipra</taxon>
    </lineage>
</organism>
<dbReference type="InParanoid" id="A0A6J2HY74"/>
<evidence type="ECO:0000256" key="5">
    <source>
        <dbReference type="ARBA" id="ARBA00022989"/>
    </source>
</evidence>
<dbReference type="SMART" id="SM00406">
    <property type="entry name" value="IGv"/>
    <property type="match status" value="1"/>
</dbReference>
<evidence type="ECO:0000256" key="3">
    <source>
        <dbReference type="ARBA" id="ARBA00022692"/>
    </source>
</evidence>